<dbReference type="Proteomes" id="UP001472677">
    <property type="component" value="Unassembled WGS sequence"/>
</dbReference>
<protein>
    <submittedName>
        <fullName evidence="1">Uncharacterized protein</fullName>
    </submittedName>
</protein>
<dbReference type="EMBL" id="JBBPBM010000006">
    <property type="protein sequence ID" value="KAK8579902.1"/>
    <property type="molecule type" value="Genomic_DNA"/>
</dbReference>
<organism evidence="1 2">
    <name type="scientific">Hibiscus sabdariffa</name>
    <name type="common">roselle</name>
    <dbReference type="NCBI Taxonomy" id="183260"/>
    <lineage>
        <taxon>Eukaryota</taxon>
        <taxon>Viridiplantae</taxon>
        <taxon>Streptophyta</taxon>
        <taxon>Embryophyta</taxon>
        <taxon>Tracheophyta</taxon>
        <taxon>Spermatophyta</taxon>
        <taxon>Magnoliopsida</taxon>
        <taxon>eudicotyledons</taxon>
        <taxon>Gunneridae</taxon>
        <taxon>Pentapetalae</taxon>
        <taxon>rosids</taxon>
        <taxon>malvids</taxon>
        <taxon>Malvales</taxon>
        <taxon>Malvaceae</taxon>
        <taxon>Malvoideae</taxon>
        <taxon>Hibiscus</taxon>
    </lineage>
</organism>
<comment type="caution">
    <text evidence="1">The sequence shown here is derived from an EMBL/GenBank/DDBJ whole genome shotgun (WGS) entry which is preliminary data.</text>
</comment>
<accession>A0ABR2FG35</accession>
<keyword evidence="2" id="KW-1185">Reference proteome</keyword>
<reference evidence="1 2" key="1">
    <citation type="journal article" date="2024" name="G3 (Bethesda)">
        <title>Genome assembly of Hibiscus sabdariffa L. provides insights into metabolisms of medicinal natural products.</title>
        <authorList>
            <person name="Kim T."/>
        </authorList>
    </citation>
    <scope>NUCLEOTIDE SEQUENCE [LARGE SCALE GENOMIC DNA]</scope>
    <source>
        <strain evidence="1">TK-2024</strain>
        <tissue evidence="1">Old leaves</tissue>
    </source>
</reference>
<name>A0ABR2FG35_9ROSI</name>
<proteinExistence type="predicted"/>
<sequence length="113" mass="12917">MDLNVVEGAWTHQKKRVCDKTNNESTCLRFKKISKSNKPVNTSTWWTGKPLFVNPGKTILFTLTLECLKIQLNVASLSKPVCRLPHRTWYLAKRAVLSLSKPRYVLSTTPKLC</sequence>
<gene>
    <name evidence="1" type="ORF">V6N12_070204</name>
</gene>
<evidence type="ECO:0000313" key="1">
    <source>
        <dbReference type="EMBL" id="KAK8579902.1"/>
    </source>
</evidence>
<evidence type="ECO:0000313" key="2">
    <source>
        <dbReference type="Proteomes" id="UP001472677"/>
    </source>
</evidence>